<protein>
    <submittedName>
        <fullName evidence="1">Uncharacterized protein</fullName>
    </submittedName>
</protein>
<evidence type="ECO:0000313" key="1">
    <source>
        <dbReference type="EMBL" id="KAE8919729.1"/>
    </source>
</evidence>
<organism evidence="1 9">
    <name type="scientific">Phytophthora fragariae</name>
    <dbReference type="NCBI Taxonomy" id="53985"/>
    <lineage>
        <taxon>Eukaryota</taxon>
        <taxon>Sar</taxon>
        <taxon>Stramenopiles</taxon>
        <taxon>Oomycota</taxon>
        <taxon>Peronosporomycetes</taxon>
        <taxon>Peronosporales</taxon>
        <taxon>Peronosporaceae</taxon>
        <taxon>Phytophthora</taxon>
    </lineage>
</organism>
<evidence type="ECO:0000313" key="3">
    <source>
        <dbReference type="EMBL" id="KAE9063864.1"/>
    </source>
</evidence>
<dbReference type="Proteomes" id="UP000441208">
    <property type="component" value="Unassembled WGS sequence"/>
</dbReference>
<comment type="caution">
    <text evidence="1">The sequence shown here is derived from an EMBL/GenBank/DDBJ whole genome shotgun (WGS) entry which is preliminary data.</text>
</comment>
<evidence type="ECO:0000313" key="8">
    <source>
        <dbReference type="EMBL" id="KAE9272168.1"/>
    </source>
</evidence>
<proteinExistence type="predicted"/>
<dbReference type="Proteomes" id="UP000486351">
    <property type="component" value="Unassembled WGS sequence"/>
</dbReference>
<evidence type="ECO:0000313" key="6">
    <source>
        <dbReference type="EMBL" id="KAE9170836.1"/>
    </source>
</evidence>
<dbReference type="Proteomes" id="UP000433483">
    <property type="component" value="Unassembled WGS sequence"/>
</dbReference>
<evidence type="ECO:0000313" key="7">
    <source>
        <dbReference type="EMBL" id="KAE9269409.1"/>
    </source>
</evidence>
<evidence type="ECO:0000313" key="12">
    <source>
        <dbReference type="Proteomes" id="UP000440367"/>
    </source>
</evidence>
<dbReference type="EMBL" id="QXGE01004801">
    <property type="protein sequence ID" value="KAE9269409.1"/>
    <property type="molecule type" value="Genomic_DNA"/>
</dbReference>
<evidence type="ECO:0000313" key="11">
    <source>
        <dbReference type="Proteomes" id="UP000437068"/>
    </source>
</evidence>
<dbReference type="EMBL" id="QXGA01004807">
    <property type="protein sequence ID" value="KAE9070782.1"/>
    <property type="molecule type" value="Genomic_DNA"/>
</dbReference>
<evidence type="ECO:0000313" key="10">
    <source>
        <dbReference type="Proteomes" id="UP000433483"/>
    </source>
</evidence>
<dbReference type="OrthoDB" id="97095at2759"/>
<evidence type="ECO:0000313" key="2">
    <source>
        <dbReference type="EMBL" id="KAE8964519.1"/>
    </source>
</evidence>
<sequence length="40" mass="4491">MSWCYDPTLRLQPANDPFAVGAATDTAMVTELMKNLRFKS</sequence>
<dbReference type="EMBL" id="QXFY01005465">
    <property type="protein sequence ID" value="KAE9272168.1"/>
    <property type="molecule type" value="Genomic_DNA"/>
</dbReference>
<dbReference type="EMBL" id="QXGD01004393">
    <property type="protein sequence ID" value="KAE9170836.1"/>
    <property type="molecule type" value="Genomic_DNA"/>
</dbReference>
<dbReference type="EMBL" id="QXGB01004638">
    <property type="protein sequence ID" value="KAE9165506.1"/>
    <property type="molecule type" value="Genomic_DNA"/>
</dbReference>
<dbReference type="AlphaFoldDB" id="A0A6A3DEC6"/>
<dbReference type="Proteomes" id="UP000429523">
    <property type="component" value="Unassembled WGS sequence"/>
</dbReference>
<evidence type="ECO:0000313" key="15">
    <source>
        <dbReference type="Proteomes" id="UP000460718"/>
    </source>
</evidence>
<dbReference type="Proteomes" id="UP000440732">
    <property type="component" value="Unassembled WGS sequence"/>
</dbReference>
<evidence type="ECO:0000313" key="16">
    <source>
        <dbReference type="Proteomes" id="UP000486351"/>
    </source>
</evidence>
<keyword evidence="10" id="KW-1185">Reference proteome</keyword>
<accession>A0A6A3DEC6</accession>
<evidence type="ECO:0000313" key="13">
    <source>
        <dbReference type="Proteomes" id="UP000440732"/>
    </source>
</evidence>
<reference evidence="9 10" key="1">
    <citation type="submission" date="2018-08" db="EMBL/GenBank/DDBJ databases">
        <title>Genomic investigation of the strawberry pathogen Phytophthora fragariae indicates pathogenicity is determined by transcriptional variation in three key races.</title>
        <authorList>
            <person name="Adams T.M."/>
            <person name="Armitage A.D."/>
            <person name="Sobczyk M.K."/>
            <person name="Bates H.J."/>
            <person name="Dunwell J.M."/>
            <person name="Nellist C.F."/>
            <person name="Harrison R.J."/>
        </authorList>
    </citation>
    <scope>NUCLEOTIDE SEQUENCE [LARGE SCALE GENOMIC DNA]</scope>
    <source>
        <strain evidence="7 11">A4</strain>
        <strain evidence="6 12">BC-1</strain>
        <strain evidence="5 10">NOV-27</strain>
        <strain evidence="4 13">NOV-5</strain>
        <strain evidence="3 14">NOV-71</strain>
        <strain evidence="8 16">NOV-77</strain>
        <strain evidence="1 9">NOV-9</strain>
        <strain evidence="2 15">SCRP245</strain>
    </source>
</reference>
<evidence type="ECO:0000313" key="5">
    <source>
        <dbReference type="EMBL" id="KAE9165506.1"/>
    </source>
</evidence>
<dbReference type="EMBL" id="QXFZ01004546">
    <property type="protein sequence ID" value="KAE9063864.1"/>
    <property type="molecule type" value="Genomic_DNA"/>
</dbReference>
<gene>
    <name evidence="7" type="ORF">PF001_g29237</name>
    <name evidence="6" type="ORF">PF002_g29985</name>
    <name evidence="5" type="ORF">PF005_g29575</name>
    <name evidence="4" type="ORF">PF006_g29288</name>
    <name evidence="3" type="ORF">PF007_g29405</name>
    <name evidence="8" type="ORF">PF008_g30168</name>
    <name evidence="1" type="ORF">PF009_g29970</name>
    <name evidence="2" type="ORF">PF011_g28636</name>
</gene>
<dbReference type="EMBL" id="QXFW01004744">
    <property type="protein sequence ID" value="KAE8964519.1"/>
    <property type="molecule type" value="Genomic_DNA"/>
</dbReference>
<evidence type="ECO:0000313" key="4">
    <source>
        <dbReference type="EMBL" id="KAE9070782.1"/>
    </source>
</evidence>
<dbReference type="Proteomes" id="UP000460718">
    <property type="component" value="Unassembled WGS sequence"/>
</dbReference>
<evidence type="ECO:0000313" key="14">
    <source>
        <dbReference type="Proteomes" id="UP000441208"/>
    </source>
</evidence>
<dbReference type="Proteomes" id="UP000440367">
    <property type="component" value="Unassembled WGS sequence"/>
</dbReference>
<evidence type="ECO:0000313" key="9">
    <source>
        <dbReference type="Proteomes" id="UP000429523"/>
    </source>
</evidence>
<name>A0A6A3DEC6_9STRA</name>
<dbReference type="Proteomes" id="UP000437068">
    <property type="component" value="Unassembled WGS sequence"/>
</dbReference>
<dbReference type="EMBL" id="QXGF01004475">
    <property type="protein sequence ID" value="KAE8919729.1"/>
    <property type="molecule type" value="Genomic_DNA"/>
</dbReference>